<evidence type="ECO:0000256" key="1">
    <source>
        <dbReference type="SAM" id="MobiDB-lite"/>
    </source>
</evidence>
<dbReference type="Proteomes" id="UP001148838">
    <property type="component" value="Unassembled WGS sequence"/>
</dbReference>
<accession>A0ABQ8S2V9</accession>
<organism evidence="2 3">
    <name type="scientific">Periplaneta americana</name>
    <name type="common">American cockroach</name>
    <name type="synonym">Blatta americana</name>
    <dbReference type="NCBI Taxonomy" id="6978"/>
    <lineage>
        <taxon>Eukaryota</taxon>
        <taxon>Metazoa</taxon>
        <taxon>Ecdysozoa</taxon>
        <taxon>Arthropoda</taxon>
        <taxon>Hexapoda</taxon>
        <taxon>Insecta</taxon>
        <taxon>Pterygota</taxon>
        <taxon>Neoptera</taxon>
        <taxon>Polyneoptera</taxon>
        <taxon>Dictyoptera</taxon>
        <taxon>Blattodea</taxon>
        <taxon>Blattoidea</taxon>
        <taxon>Blattidae</taxon>
        <taxon>Blattinae</taxon>
        <taxon>Periplaneta</taxon>
    </lineage>
</organism>
<evidence type="ECO:0000313" key="3">
    <source>
        <dbReference type="Proteomes" id="UP001148838"/>
    </source>
</evidence>
<dbReference type="EMBL" id="JAJSOF020000037">
    <property type="protein sequence ID" value="KAJ4428333.1"/>
    <property type="molecule type" value="Genomic_DNA"/>
</dbReference>
<feature type="region of interest" description="Disordered" evidence="1">
    <location>
        <begin position="110"/>
        <end position="130"/>
    </location>
</feature>
<sequence>MAGLCEGGNEPPGSLKANELCPQQVGEVEAIRLSRRTVVRRLQYVRMGYVNKPKDFRFNKQPPRHKQIYQWHRKFVEGGCICKQKSMGRPRTSNENVERIRTVYQSSPFQDIGLEEEEEKVSQVSRPHSL</sequence>
<keyword evidence="3" id="KW-1185">Reference proteome</keyword>
<proteinExistence type="predicted"/>
<protein>
    <recommendedName>
        <fullName evidence="4">DUF4817 domain-containing protein</fullName>
    </recommendedName>
</protein>
<evidence type="ECO:0008006" key="4">
    <source>
        <dbReference type="Google" id="ProtNLM"/>
    </source>
</evidence>
<evidence type="ECO:0000313" key="2">
    <source>
        <dbReference type="EMBL" id="KAJ4428333.1"/>
    </source>
</evidence>
<reference evidence="2 3" key="1">
    <citation type="journal article" date="2022" name="Allergy">
        <title>Genome assembly and annotation of Periplaneta americana reveal a comprehensive cockroach allergen profile.</title>
        <authorList>
            <person name="Wang L."/>
            <person name="Xiong Q."/>
            <person name="Saelim N."/>
            <person name="Wang L."/>
            <person name="Nong W."/>
            <person name="Wan A.T."/>
            <person name="Shi M."/>
            <person name="Liu X."/>
            <person name="Cao Q."/>
            <person name="Hui J.H.L."/>
            <person name="Sookrung N."/>
            <person name="Leung T.F."/>
            <person name="Tungtrongchitr A."/>
            <person name="Tsui S.K.W."/>
        </authorList>
    </citation>
    <scope>NUCLEOTIDE SEQUENCE [LARGE SCALE GENOMIC DNA]</scope>
    <source>
        <strain evidence="2">PWHHKU_190912</strain>
    </source>
</reference>
<name>A0ABQ8S2V9_PERAM</name>
<gene>
    <name evidence="2" type="ORF">ANN_24352</name>
</gene>
<comment type="caution">
    <text evidence="2">The sequence shown here is derived from an EMBL/GenBank/DDBJ whole genome shotgun (WGS) entry which is preliminary data.</text>
</comment>